<keyword evidence="1" id="KW-0067">ATP-binding</keyword>
<organism evidence="1">
    <name type="scientific">human gut metagenome</name>
    <dbReference type="NCBI Taxonomy" id="408170"/>
    <lineage>
        <taxon>unclassified sequences</taxon>
        <taxon>metagenomes</taxon>
        <taxon>organismal metagenomes</taxon>
    </lineage>
</organism>
<dbReference type="EMBL" id="AJWZ01007649">
    <property type="protein sequence ID" value="EKC56306.1"/>
    <property type="molecule type" value="Genomic_DNA"/>
</dbReference>
<evidence type="ECO:0000313" key="1">
    <source>
        <dbReference type="EMBL" id="EKC56306.1"/>
    </source>
</evidence>
<gene>
    <name evidence="1" type="ORF">OBE_11133</name>
</gene>
<keyword evidence="1" id="KW-0347">Helicase</keyword>
<name>K1TAF9_9ZZZZ</name>
<keyword evidence="1" id="KW-0378">Hydrolase</keyword>
<accession>K1TAF9</accession>
<dbReference type="GO" id="GO:0004386">
    <property type="term" value="F:helicase activity"/>
    <property type="evidence" value="ECO:0007669"/>
    <property type="project" value="UniProtKB-KW"/>
</dbReference>
<proteinExistence type="predicted"/>
<dbReference type="AlphaFoldDB" id="K1TAF9"/>
<reference evidence="1" key="1">
    <citation type="journal article" date="2013" name="Environ. Microbiol.">
        <title>Microbiota from the distal guts of lean and obese adolescents exhibit partial functional redundancy besides clear differences in community structure.</title>
        <authorList>
            <person name="Ferrer M."/>
            <person name="Ruiz A."/>
            <person name="Lanza F."/>
            <person name="Haange S.B."/>
            <person name="Oberbach A."/>
            <person name="Till H."/>
            <person name="Bargiela R."/>
            <person name="Campoy C."/>
            <person name="Segura M.T."/>
            <person name="Richter M."/>
            <person name="von Bergen M."/>
            <person name="Seifert J."/>
            <person name="Suarez A."/>
        </authorList>
    </citation>
    <scope>NUCLEOTIDE SEQUENCE</scope>
</reference>
<feature type="non-terminal residue" evidence="1">
    <location>
        <position position="222"/>
    </location>
</feature>
<comment type="caution">
    <text evidence="1">The sequence shown here is derived from an EMBL/GenBank/DDBJ whole genome shotgun (WGS) entry which is preliminary data.</text>
</comment>
<feature type="non-terminal residue" evidence="1">
    <location>
        <position position="1"/>
    </location>
</feature>
<protein>
    <submittedName>
        <fullName evidence="1">UvrD/REP helicase domain protein</fullName>
    </submittedName>
</protein>
<keyword evidence="1" id="KW-0547">Nucleotide-binding</keyword>
<sequence length="222" mass="25480">LYVAFTRASHNLIVIGKRANSAYRSAIIESVLDKVASRLEANDVKMELTGIGSDAKTDDISFCYNVIYVPDSSKKSNEKKDTNVLSAYSQPLEIKINVTPEMPEFRQSNQSRDFIKRDETEEQQKFYIKMGTILHNLFSTIRTVDDIDGALKQLELDGLLYDQDLTPEKIKEMIRKRLESPKVAKWFDKELTILNECSILTVENGKMAEYRPDRVMQNSKNE</sequence>